<keyword evidence="2" id="KW-1185">Reference proteome</keyword>
<evidence type="ECO:0000313" key="1">
    <source>
        <dbReference type="EMBL" id="EME27094.1"/>
    </source>
</evidence>
<dbReference type="EMBL" id="KB454537">
    <property type="protein sequence ID" value="EME27094.1"/>
    <property type="molecule type" value="Genomic_DNA"/>
</dbReference>
<dbReference type="OrthoDB" id="10370757at2759"/>
<gene>
    <name evidence="1" type="ORF">Gasu_53150</name>
</gene>
<dbReference type="AlphaFoldDB" id="M2XUJ4"/>
<proteinExistence type="predicted"/>
<dbReference type="SUPFAM" id="SSF50978">
    <property type="entry name" value="WD40 repeat-like"/>
    <property type="match status" value="1"/>
</dbReference>
<evidence type="ECO:0000313" key="2">
    <source>
        <dbReference type="Proteomes" id="UP000030680"/>
    </source>
</evidence>
<sequence>MSKVVSSQYYEQLDDTARVQYRDLLLTTQQKDIFFLPLSLARFCVRENYRVVGSSKSDSSSDTHLLSIVSSRCLCSFSFADYTVVCLCYLKGEKTWLSFYVAENNIFSPSHSFFLDYFLSDVTCSRCFSVGGFPNLSYGLRFFALDANNVFVVVWVDDDIVAFKVSHEQSSISIEKQFTFSFGSSLRDISINGLYDPWFAAVCVNGSIYYGKLLDPSSTSKCLQVNGCTAVERKKFHFIHFCCRPFLAVVLSDSGNMFVLDMVKNRMEKVWYLHSLDESFTNRFISISRSKSNPFEFYILTRFHIHTFDERQLHHPVKSFAHFLMSFQPFCLDVYHMARNDLLVVGCESECYIRLFVVPQVIDQWKFPHLTEPYNVHLHLQSFFSVPENMKGFDSYHSYKICFPHHSKKRAILGDAAFVHFTSMNNNVPTLLAVRGEFLYGCSIAFDHHVSNHMEYLWNPIGRLFLSEERVKTTSRRRVSKLTLTQLLEDSISECKESYFLFSVSQLLKRLTGSLSNPSVSSELIKSHTTKIEREYKLKVPQLSSELLSDILEKLPDSLESDVDDKEFPQERFMDKRKQIVGSLLDRNTIDKVKESMDDWIVSSGDLETISLWERNIPPQCTSSTHIKHYVLNPKSETKMHFCVSDEVKKIVNDVWSCYFSEA</sequence>
<dbReference type="KEGG" id="gsl:Gasu_53150"/>
<dbReference type="InterPro" id="IPR036322">
    <property type="entry name" value="WD40_repeat_dom_sf"/>
</dbReference>
<name>M2XUJ4_GALSU</name>
<accession>M2XUJ4</accession>
<dbReference type="GeneID" id="17086027"/>
<dbReference type="Gramene" id="EME27094">
    <property type="protein sequence ID" value="EME27094"/>
    <property type="gene ID" value="Gasu_53150"/>
</dbReference>
<dbReference type="RefSeq" id="XP_005703614.1">
    <property type="nucleotide sequence ID" value="XM_005703557.1"/>
</dbReference>
<dbReference type="Proteomes" id="UP000030680">
    <property type="component" value="Unassembled WGS sequence"/>
</dbReference>
<organism evidence="1 2">
    <name type="scientific">Galdieria sulphuraria</name>
    <name type="common">Red alga</name>
    <dbReference type="NCBI Taxonomy" id="130081"/>
    <lineage>
        <taxon>Eukaryota</taxon>
        <taxon>Rhodophyta</taxon>
        <taxon>Bangiophyceae</taxon>
        <taxon>Galdieriales</taxon>
        <taxon>Galdieriaceae</taxon>
        <taxon>Galdieria</taxon>
    </lineage>
</organism>
<reference evidence="2" key="1">
    <citation type="journal article" date="2013" name="Science">
        <title>Gene transfer from bacteria and archaea facilitated evolution of an extremophilic eukaryote.</title>
        <authorList>
            <person name="Schonknecht G."/>
            <person name="Chen W.H."/>
            <person name="Ternes C.M."/>
            <person name="Barbier G.G."/>
            <person name="Shrestha R.P."/>
            <person name="Stanke M."/>
            <person name="Brautigam A."/>
            <person name="Baker B.J."/>
            <person name="Banfield J.F."/>
            <person name="Garavito R.M."/>
            <person name="Carr K."/>
            <person name="Wilkerson C."/>
            <person name="Rensing S.A."/>
            <person name="Gagneul D."/>
            <person name="Dickenson N.E."/>
            <person name="Oesterhelt C."/>
            <person name="Lercher M.J."/>
            <person name="Weber A.P."/>
        </authorList>
    </citation>
    <scope>NUCLEOTIDE SEQUENCE [LARGE SCALE GENOMIC DNA]</scope>
    <source>
        <strain evidence="2">074W</strain>
    </source>
</reference>
<protein>
    <submittedName>
        <fullName evidence="1">Uncharacterized protein</fullName>
    </submittedName>
</protein>